<keyword evidence="3" id="KW-1185">Reference proteome</keyword>
<feature type="transmembrane region" description="Helical" evidence="1">
    <location>
        <begin position="233"/>
        <end position="254"/>
    </location>
</feature>
<protein>
    <recommendedName>
        <fullName evidence="4">Glycosyltransferase RgtA/B/C/D-like domain-containing protein</fullName>
    </recommendedName>
</protein>
<gene>
    <name evidence="2" type="ORF">LZC95_12870</name>
</gene>
<dbReference type="RefSeq" id="WP_394848342.1">
    <property type="nucleotide sequence ID" value="NZ_CP089982.1"/>
</dbReference>
<evidence type="ECO:0000313" key="3">
    <source>
        <dbReference type="Proteomes" id="UP001379533"/>
    </source>
</evidence>
<proteinExistence type="predicted"/>
<feature type="transmembrane region" description="Helical" evidence="1">
    <location>
        <begin position="178"/>
        <end position="196"/>
    </location>
</feature>
<keyword evidence="1" id="KW-1133">Transmembrane helix</keyword>
<sequence>MLKVALGLWLVHRGLSHISDDDFARTVIAERFAHAPRLDPSGTSWLPFPFWLTGGAMMAFGRTLAVARAVALALSGVGAVLVYAALRLARVDRLTSLGGVALAMATPWNAWLGAATVPEGFTGAFVAAAAIAASARARASIGLVLLCASLSRYEVWPACAVITVATLARTRPRLSRPALVALLPTVGPIAWMAWNLHAHGSATHFLDRVTAYRHAVGAAGAPLTEKLLVYPRALLGAPEILLIGAVGLMAFVFTPEMRKRWWLPLTVALAILLFLVYGETKEGAPTHHPERALVVIWWILAPFGIDGARELVARLTLRPAYGAANAICVAVAALGWNVTQPGAWDLFLESQMGEASRAVQIARGQELRASGATHLVVTPCAYEHFALIAAYGAPEAVELRPPEHQPILRECPKVER</sequence>
<keyword evidence="1" id="KW-0472">Membrane</keyword>
<organism evidence="2 3">
    <name type="scientific">Pendulispora brunnea</name>
    <dbReference type="NCBI Taxonomy" id="2905690"/>
    <lineage>
        <taxon>Bacteria</taxon>
        <taxon>Pseudomonadati</taxon>
        <taxon>Myxococcota</taxon>
        <taxon>Myxococcia</taxon>
        <taxon>Myxococcales</taxon>
        <taxon>Sorangiineae</taxon>
        <taxon>Pendulisporaceae</taxon>
        <taxon>Pendulispora</taxon>
    </lineage>
</organism>
<feature type="transmembrane region" description="Helical" evidence="1">
    <location>
        <begin position="261"/>
        <end position="278"/>
    </location>
</feature>
<name>A0ABZ2KGC5_9BACT</name>
<dbReference type="EMBL" id="CP089982">
    <property type="protein sequence ID" value="WXA97723.1"/>
    <property type="molecule type" value="Genomic_DNA"/>
</dbReference>
<evidence type="ECO:0008006" key="4">
    <source>
        <dbReference type="Google" id="ProtNLM"/>
    </source>
</evidence>
<feature type="transmembrane region" description="Helical" evidence="1">
    <location>
        <begin position="65"/>
        <end position="86"/>
    </location>
</feature>
<evidence type="ECO:0000256" key="1">
    <source>
        <dbReference type="SAM" id="Phobius"/>
    </source>
</evidence>
<keyword evidence="1" id="KW-0812">Transmembrane</keyword>
<dbReference type="Proteomes" id="UP001379533">
    <property type="component" value="Chromosome"/>
</dbReference>
<feature type="transmembrane region" description="Helical" evidence="1">
    <location>
        <begin position="290"/>
        <end position="308"/>
    </location>
</feature>
<reference evidence="2 3" key="1">
    <citation type="submission" date="2021-12" db="EMBL/GenBank/DDBJ databases">
        <title>Discovery of the Pendulisporaceae a myxobacterial family with distinct sporulation behavior and unique specialized metabolism.</title>
        <authorList>
            <person name="Garcia R."/>
            <person name="Popoff A."/>
            <person name="Bader C.D."/>
            <person name="Loehr J."/>
            <person name="Walesch S."/>
            <person name="Walt C."/>
            <person name="Boldt J."/>
            <person name="Bunk B."/>
            <person name="Haeckl F.J.F.P.J."/>
            <person name="Gunesch A.P."/>
            <person name="Birkelbach J."/>
            <person name="Nuebel U."/>
            <person name="Pietschmann T."/>
            <person name="Bach T."/>
            <person name="Mueller R."/>
        </authorList>
    </citation>
    <scope>NUCLEOTIDE SEQUENCE [LARGE SCALE GENOMIC DNA]</scope>
    <source>
        <strain evidence="2 3">MSr12523</strain>
    </source>
</reference>
<accession>A0ABZ2KGC5</accession>
<evidence type="ECO:0000313" key="2">
    <source>
        <dbReference type="EMBL" id="WXA97723.1"/>
    </source>
</evidence>